<evidence type="ECO:0000256" key="7">
    <source>
        <dbReference type="ARBA" id="ARBA00023180"/>
    </source>
</evidence>
<dbReference type="PANTHER" id="PTHR10728:SF33">
    <property type="entry name" value="LYSOPHOSPHOLIPASE 1-RELATED"/>
    <property type="match status" value="1"/>
</dbReference>
<evidence type="ECO:0000256" key="9">
    <source>
        <dbReference type="RuleBase" id="RU362103"/>
    </source>
</evidence>
<keyword evidence="4 8" id="KW-0378">Hydrolase</keyword>
<evidence type="ECO:0000256" key="8">
    <source>
        <dbReference type="PROSITE-ProRule" id="PRU00555"/>
    </source>
</evidence>
<dbReference type="STRING" id="34475.A0A4Y9YR64"/>
<dbReference type="GO" id="GO:0004622">
    <property type="term" value="F:phosphatidylcholine lysophospholipase activity"/>
    <property type="evidence" value="ECO:0007669"/>
    <property type="project" value="UniProtKB-EC"/>
</dbReference>
<dbReference type="InterPro" id="IPR002642">
    <property type="entry name" value="LysoPLipase_cat_dom"/>
</dbReference>
<dbReference type="GO" id="GO:0046475">
    <property type="term" value="P:glycerophospholipid catabolic process"/>
    <property type="evidence" value="ECO:0007669"/>
    <property type="project" value="TreeGrafter"/>
</dbReference>
<keyword evidence="5 8" id="KW-0442">Lipid degradation</keyword>
<proteinExistence type="inferred from homology"/>
<keyword evidence="3" id="KW-0732">Signal</keyword>
<accession>A0A4Y9YR64</accession>
<evidence type="ECO:0000259" key="11">
    <source>
        <dbReference type="PROSITE" id="PS51210"/>
    </source>
</evidence>
<comment type="caution">
    <text evidence="12">The sequence shown here is derived from an EMBL/GenBank/DDBJ whole genome shotgun (WGS) entry which is preliminary data.</text>
</comment>
<dbReference type="Proteomes" id="UP000298390">
    <property type="component" value="Unassembled WGS sequence"/>
</dbReference>
<dbReference type="Gene3D" id="3.40.1090.10">
    <property type="entry name" value="Cytosolic phospholipase A2 catalytic domain"/>
    <property type="match status" value="1"/>
</dbReference>
<comment type="catalytic activity">
    <reaction evidence="9">
        <text>a 1-acyl-sn-glycero-3-phosphocholine + H2O = sn-glycerol 3-phosphocholine + a fatty acid + H(+)</text>
        <dbReference type="Rhea" id="RHEA:15177"/>
        <dbReference type="ChEBI" id="CHEBI:15377"/>
        <dbReference type="ChEBI" id="CHEBI:15378"/>
        <dbReference type="ChEBI" id="CHEBI:16870"/>
        <dbReference type="ChEBI" id="CHEBI:28868"/>
        <dbReference type="ChEBI" id="CHEBI:58168"/>
        <dbReference type="EC" id="3.1.1.5"/>
    </reaction>
</comment>
<dbReference type="Pfam" id="PF01735">
    <property type="entry name" value="PLA2_B"/>
    <property type="match status" value="1"/>
</dbReference>
<dbReference type="PANTHER" id="PTHR10728">
    <property type="entry name" value="CYTOSOLIC PHOSPHOLIPASE A2"/>
    <property type="match status" value="1"/>
</dbReference>
<protein>
    <recommendedName>
        <fullName evidence="2 9">Lysophospholipase</fullName>
        <ecNumber evidence="2 9">3.1.1.5</ecNumber>
    </recommendedName>
</protein>
<evidence type="ECO:0000256" key="2">
    <source>
        <dbReference type="ARBA" id="ARBA00013274"/>
    </source>
</evidence>
<evidence type="ECO:0000313" key="13">
    <source>
        <dbReference type="Proteomes" id="UP000298390"/>
    </source>
</evidence>
<keyword evidence="6 8" id="KW-0443">Lipid metabolism</keyword>
<dbReference type="InterPro" id="IPR016035">
    <property type="entry name" value="Acyl_Trfase/lysoPLipase"/>
</dbReference>
<dbReference type="GO" id="GO:0004623">
    <property type="term" value="F:phospholipase A2 activity"/>
    <property type="evidence" value="ECO:0007669"/>
    <property type="project" value="TreeGrafter"/>
</dbReference>
<dbReference type="SMART" id="SM00022">
    <property type="entry name" value="PLAc"/>
    <property type="match status" value="1"/>
</dbReference>
<reference evidence="12 13" key="1">
    <citation type="submission" date="2019-01" db="EMBL/GenBank/DDBJ databases">
        <title>Genome sequencing of the rare red list fungi Fomitopsis rosea.</title>
        <authorList>
            <person name="Buettner E."/>
            <person name="Kellner H."/>
        </authorList>
    </citation>
    <scope>NUCLEOTIDE SEQUENCE [LARGE SCALE GENOMIC DNA]</scope>
    <source>
        <strain evidence="12 13">DSM 105464</strain>
    </source>
</reference>
<evidence type="ECO:0000256" key="4">
    <source>
        <dbReference type="ARBA" id="ARBA00022801"/>
    </source>
</evidence>
<evidence type="ECO:0000313" key="12">
    <source>
        <dbReference type="EMBL" id="TFY64187.1"/>
    </source>
</evidence>
<sequence length="634" mass="67773">MTAQRAAPHRPQAHNSQPDAASGLARPRLRRATLLQPAPRGRSGSGRRCICSPTGPVSSRLLAVREAGTEAQSQTLSQGEREYISAKQYTVLPDAWKSYLSSVEGSASGSSLPAYVYEILGGNYGWTAYPRLGIAASGGGYRAATFGAGVLNALDGRNVSAVAAGTGGLLQAATYLTGLSGGSWLVTSLAQADFPTIPDLVFGPATANSTGFGGWNAVYSLLEPSNDPIVNAAYVLDVIGEVGDKNAEGFPVTISDVWARALSRHFANGTDAANFYDTSATHGAGITFSSLPNLDTFQTYVQPFPILVSDSWSQHGNFSAEADLEDAYVPLTNPIYEFNVYEFGSYDPMLGAFIPMANMGTTNESICVTNFDQVCFVEALSASLFNEYNSSAAALMNSSIYELIEILEELLPQTLIDYTVGIVPNPFQGLHPETFIDTNETYLQIVDGGEDDETVPLQPLLVKAREVDVIFAIDAASDTEYNWVDGSSIIATQERMAYFAGTYFFPPVPPDNSTWLAEGLTTRPTFFGCNSSGASGAPLLVYLGNGGPPLGETTAYTNTSTEQLAYSADELEAMLSQTFDVATQGIPSDTESGWEKDPEWAGCLACAVVDRARERQSIERSGSCQSCLERYCWS</sequence>
<dbReference type="SUPFAM" id="SSF52151">
    <property type="entry name" value="FabD/lysophospholipase-like"/>
    <property type="match status" value="1"/>
</dbReference>
<evidence type="ECO:0000256" key="10">
    <source>
        <dbReference type="SAM" id="MobiDB-lite"/>
    </source>
</evidence>
<dbReference type="AlphaFoldDB" id="A0A4Y9YR64"/>
<comment type="similarity">
    <text evidence="1 9">Belongs to the lysophospholipase family.</text>
</comment>
<dbReference type="PROSITE" id="PS51210">
    <property type="entry name" value="PLA2C"/>
    <property type="match status" value="1"/>
</dbReference>
<dbReference type="EC" id="3.1.1.5" evidence="2 9"/>
<organism evidence="12 13">
    <name type="scientific">Rhodofomes roseus</name>
    <dbReference type="NCBI Taxonomy" id="34475"/>
    <lineage>
        <taxon>Eukaryota</taxon>
        <taxon>Fungi</taxon>
        <taxon>Dikarya</taxon>
        <taxon>Basidiomycota</taxon>
        <taxon>Agaricomycotina</taxon>
        <taxon>Agaricomycetes</taxon>
        <taxon>Polyporales</taxon>
        <taxon>Rhodofomes</taxon>
    </lineage>
</organism>
<keyword evidence="7" id="KW-0325">Glycoprotein</keyword>
<dbReference type="EMBL" id="SEKV01000106">
    <property type="protein sequence ID" value="TFY64187.1"/>
    <property type="molecule type" value="Genomic_DNA"/>
</dbReference>
<feature type="domain" description="PLA2c" evidence="11">
    <location>
        <begin position="78"/>
        <end position="634"/>
    </location>
</feature>
<evidence type="ECO:0000256" key="3">
    <source>
        <dbReference type="ARBA" id="ARBA00022729"/>
    </source>
</evidence>
<dbReference type="GO" id="GO:0005829">
    <property type="term" value="C:cytosol"/>
    <property type="evidence" value="ECO:0007669"/>
    <property type="project" value="TreeGrafter"/>
</dbReference>
<evidence type="ECO:0000256" key="5">
    <source>
        <dbReference type="ARBA" id="ARBA00022963"/>
    </source>
</evidence>
<gene>
    <name evidence="12" type="ORF">EVJ58_g2790</name>
</gene>
<feature type="region of interest" description="Disordered" evidence="10">
    <location>
        <begin position="1"/>
        <end position="27"/>
    </location>
</feature>
<evidence type="ECO:0000256" key="1">
    <source>
        <dbReference type="ARBA" id="ARBA00008780"/>
    </source>
</evidence>
<name>A0A4Y9YR64_9APHY</name>
<evidence type="ECO:0000256" key="6">
    <source>
        <dbReference type="ARBA" id="ARBA00023098"/>
    </source>
</evidence>